<keyword evidence="3" id="KW-1185">Reference proteome</keyword>
<dbReference type="SMART" id="SM00933">
    <property type="entry name" value="NurA"/>
    <property type="match status" value="1"/>
</dbReference>
<evidence type="ECO:0000313" key="3">
    <source>
        <dbReference type="Proteomes" id="UP000284177"/>
    </source>
</evidence>
<name>A0A419SUJ7_9FIRM</name>
<dbReference type="Pfam" id="PF09376">
    <property type="entry name" value="NurA"/>
    <property type="match status" value="1"/>
</dbReference>
<dbReference type="EMBL" id="MCIB01000040">
    <property type="protein sequence ID" value="RKD28842.1"/>
    <property type="molecule type" value="Genomic_DNA"/>
</dbReference>
<evidence type="ECO:0000259" key="1">
    <source>
        <dbReference type="SMART" id="SM00933"/>
    </source>
</evidence>
<dbReference type="AlphaFoldDB" id="A0A419SUJ7"/>
<dbReference type="OrthoDB" id="2986419at2"/>
<gene>
    <name evidence="2" type="ORF">BET03_07370</name>
</gene>
<feature type="domain" description="NurA" evidence="1">
    <location>
        <begin position="63"/>
        <end position="307"/>
    </location>
</feature>
<accession>A0A419SUJ7</accession>
<dbReference type="Proteomes" id="UP000284177">
    <property type="component" value="Unassembled WGS sequence"/>
</dbReference>
<proteinExistence type="predicted"/>
<sequence length="338" mass="38900">MLNTSNELKDKLIKLNRILNENYKLISKIDNINIKDFVSKNIGEIKSLCRIKSNELECFSKEGGILGVDGSKNRMGGAYPHFVEVFQGLAKSSIYQDNPIYKADFYTPLNLKTEKEIIEKIDKENPAKNEIDSFIRNYKLSSIEVEVAIEGANKLNPYVIMMDGSLIRYKIECTDKWNELKSLCEEKGIILIGVIKDIKTNIIGTSLIEKDILPPNIDNLYDKELLYGLLEYGEMITINKENTKKYNEGLRSCFMRTSKDPSVVGMDILKSQEKYMKEMADLVFTLTPYTSRGVPLWLDIVDSEVKISDKMMKGLLEKYLDREILEKFFISERSKRTM</sequence>
<reference evidence="2 3" key="1">
    <citation type="submission" date="2016-08" db="EMBL/GenBank/DDBJ databases">
        <title>Novel Firmicutes and Novel Genomes.</title>
        <authorList>
            <person name="Poppleton D.I."/>
            <person name="Gribaldo S."/>
        </authorList>
    </citation>
    <scope>NUCLEOTIDE SEQUENCE [LARGE SCALE GENOMIC DNA]</scope>
    <source>
        <strain evidence="2 3">CTT3</strain>
    </source>
</reference>
<organism evidence="2 3">
    <name type="scientific">Thermohalobacter berrensis</name>
    <dbReference type="NCBI Taxonomy" id="99594"/>
    <lineage>
        <taxon>Bacteria</taxon>
        <taxon>Bacillati</taxon>
        <taxon>Bacillota</taxon>
        <taxon>Tissierellia</taxon>
        <taxon>Tissierellales</taxon>
        <taxon>Thermohalobacteraceae</taxon>
        <taxon>Thermohalobacter</taxon>
    </lineage>
</organism>
<comment type="caution">
    <text evidence="2">The sequence shown here is derived from an EMBL/GenBank/DDBJ whole genome shotgun (WGS) entry which is preliminary data.</text>
</comment>
<protein>
    <submittedName>
        <fullName evidence="2">NurA domain protein</fullName>
    </submittedName>
</protein>
<evidence type="ECO:0000313" key="2">
    <source>
        <dbReference type="EMBL" id="RKD28842.1"/>
    </source>
</evidence>
<dbReference type="RefSeq" id="WP_120170811.1">
    <property type="nucleotide sequence ID" value="NZ_MCIB01000040.1"/>
</dbReference>
<dbReference type="InterPro" id="IPR018977">
    <property type="entry name" value="NurA_domain"/>
</dbReference>